<dbReference type="PANTHER" id="PTHR33393:SF12">
    <property type="entry name" value="CAPSULE BIOSYNTHESIS PROTEIN CAPA"/>
    <property type="match status" value="1"/>
</dbReference>
<dbReference type="InterPro" id="IPR019079">
    <property type="entry name" value="Capsule_synth_CapA"/>
</dbReference>
<dbReference type="Gene3D" id="3.60.21.10">
    <property type="match status" value="1"/>
</dbReference>
<evidence type="ECO:0000259" key="2">
    <source>
        <dbReference type="SMART" id="SM00854"/>
    </source>
</evidence>
<organism evidence="3 4">
    <name type="scientific">Aureispira anguillae</name>
    <dbReference type="NCBI Taxonomy" id="2864201"/>
    <lineage>
        <taxon>Bacteria</taxon>
        <taxon>Pseudomonadati</taxon>
        <taxon>Bacteroidota</taxon>
        <taxon>Saprospiria</taxon>
        <taxon>Saprospirales</taxon>
        <taxon>Saprospiraceae</taxon>
        <taxon>Aureispira</taxon>
    </lineage>
</organism>
<protein>
    <submittedName>
        <fullName evidence="3">CapA family protein</fullName>
    </submittedName>
</protein>
<evidence type="ECO:0000313" key="4">
    <source>
        <dbReference type="Proteomes" id="UP001060919"/>
    </source>
</evidence>
<dbReference type="SUPFAM" id="SSF56300">
    <property type="entry name" value="Metallo-dependent phosphatases"/>
    <property type="match status" value="1"/>
</dbReference>
<dbReference type="EMBL" id="AP026867">
    <property type="protein sequence ID" value="BDS12899.1"/>
    <property type="molecule type" value="Genomic_DNA"/>
</dbReference>
<name>A0A915YGU5_9BACT</name>
<dbReference type="SMART" id="SM00854">
    <property type="entry name" value="PGA_cap"/>
    <property type="match status" value="1"/>
</dbReference>
<gene>
    <name evidence="3" type="ORF">AsAng_0036240</name>
</gene>
<proteinExistence type="inferred from homology"/>
<dbReference type="CDD" id="cd07381">
    <property type="entry name" value="MPP_CapA"/>
    <property type="match status" value="1"/>
</dbReference>
<dbReference type="Proteomes" id="UP001060919">
    <property type="component" value="Chromosome"/>
</dbReference>
<evidence type="ECO:0000256" key="1">
    <source>
        <dbReference type="ARBA" id="ARBA00005662"/>
    </source>
</evidence>
<sequence>MRTIFSILLVLVGISCIDSSDSSASIRLKPSPKGIAISSKDSIHRLKLSFVGDIMGHKSQLHSAAGTASNMKSTDMSDFNYETCFRYVKPILEAADLTIGNLELTLNDKGRYTGFPMFRSPDALATYLKDAGFDLLTTCNNHSNDNLAYGVTHTIDVLDSLGILHTGTFKNQAERDDLYPLIVEKKVDGANFKLAFLNYTYATNGVRTRKPCVVNLIEQNQIYKDIVKAKEAQPDMIIAIMHWGDEYKLEENQRQAAYARFLWENGVDVVIGAHPHVIEPIKTDTLWQEDSTQFREVLVAYSLGNFISNQYKTNTDIGLIFELELIKNSRTNQTIIGQHDYVLAWRYIQGRYNFKLKRGFDWTYAVIPVTAFENAPKKHLLMMDRQWHSMKATAQRMRKHLGRWQSKERKVTLEDLGAVLPLTPKKKRTQYKK</sequence>
<keyword evidence="4" id="KW-1185">Reference proteome</keyword>
<dbReference type="InterPro" id="IPR029052">
    <property type="entry name" value="Metallo-depent_PP-like"/>
</dbReference>
<evidence type="ECO:0000313" key="3">
    <source>
        <dbReference type="EMBL" id="BDS12899.1"/>
    </source>
</evidence>
<dbReference type="KEGG" id="aup:AsAng_0036240"/>
<dbReference type="InterPro" id="IPR052169">
    <property type="entry name" value="CW_Biosynth-Accessory"/>
</dbReference>
<dbReference type="PROSITE" id="PS51257">
    <property type="entry name" value="PROKAR_LIPOPROTEIN"/>
    <property type="match status" value="1"/>
</dbReference>
<feature type="domain" description="Capsule synthesis protein CapA" evidence="2">
    <location>
        <begin position="47"/>
        <end position="310"/>
    </location>
</feature>
<accession>A0A915YGU5</accession>
<dbReference type="PANTHER" id="PTHR33393">
    <property type="entry name" value="POLYGLUTAMINE SYNTHESIS ACCESSORY PROTEIN RV0574C-RELATED"/>
    <property type="match status" value="1"/>
</dbReference>
<dbReference type="Pfam" id="PF09587">
    <property type="entry name" value="PGA_cap"/>
    <property type="match status" value="1"/>
</dbReference>
<comment type="similarity">
    <text evidence="1">Belongs to the CapA family.</text>
</comment>
<reference evidence="3" key="1">
    <citation type="submission" date="2022-09" db="EMBL/GenBank/DDBJ databases">
        <title>Aureispira anguillicida sp. nov., isolated from Leptocephalus of Japanese eel Anguilla japonica.</title>
        <authorList>
            <person name="Yuasa K."/>
            <person name="Mekata T."/>
            <person name="Ikunari K."/>
        </authorList>
    </citation>
    <scope>NUCLEOTIDE SEQUENCE</scope>
    <source>
        <strain evidence="3">EL160426</strain>
    </source>
</reference>
<dbReference type="AlphaFoldDB" id="A0A915YGU5"/>
<dbReference type="RefSeq" id="WP_264788241.1">
    <property type="nucleotide sequence ID" value="NZ_AP026867.1"/>
</dbReference>